<keyword evidence="6 7" id="KW-0472">Membrane</keyword>
<proteinExistence type="inferred from homology"/>
<sequence>MRENRMGIGLLIIRLVVGLLFIGHGSQKLFGLFGGYGLQGTGGFFESIGLSPGTVMAFVAGAGELVGGILLVLGFVTPIASAMISIIMVGAIAKVHAPAGLWADQGGMEYPLVLIATVVGIAFIGSGKYSLDHHYFKKNAKGDI</sequence>
<dbReference type="Proteomes" id="UP001231941">
    <property type="component" value="Unassembled WGS sequence"/>
</dbReference>
<keyword evidence="9" id="KW-1185">Reference proteome</keyword>
<comment type="subcellular location">
    <subcellularLocation>
        <location evidence="1">Cell membrane</location>
        <topology evidence="1">Multi-pass membrane protein</topology>
    </subcellularLocation>
</comment>
<dbReference type="InterPro" id="IPR032808">
    <property type="entry name" value="DoxX"/>
</dbReference>
<evidence type="ECO:0000313" key="8">
    <source>
        <dbReference type="EMBL" id="MDP5275768.1"/>
    </source>
</evidence>
<evidence type="ECO:0000256" key="5">
    <source>
        <dbReference type="ARBA" id="ARBA00022989"/>
    </source>
</evidence>
<name>A0ABT9J2D6_9BACL</name>
<protein>
    <submittedName>
        <fullName evidence="8">DoxX family protein</fullName>
    </submittedName>
</protein>
<dbReference type="EMBL" id="JAVAMP010000009">
    <property type="protein sequence ID" value="MDP5275768.1"/>
    <property type="molecule type" value="Genomic_DNA"/>
</dbReference>
<gene>
    <name evidence="8" type="ORF">Q5Y73_16785</name>
</gene>
<feature type="transmembrane region" description="Helical" evidence="7">
    <location>
        <begin position="7"/>
        <end position="24"/>
    </location>
</feature>
<evidence type="ECO:0000256" key="7">
    <source>
        <dbReference type="SAM" id="Phobius"/>
    </source>
</evidence>
<dbReference type="PANTHER" id="PTHR33452">
    <property type="entry name" value="OXIDOREDUCTASE CATD-RELATED"/>
    <property type="match status" value="1"/>
</dbReference>
<feature type="transmembrane region" description="Helical" evidence="7">
    <location>
        <begin position="112"/>
        <end position="131"/>
    </location>
</feature>
<feature type="transmembrane region" description="Helical" evidence="7">
    <location>
        <begin position="44"/>
        <end position="62"/>
    </location>
</feature>
<reference evidence="8 9" key="1">
    <citation type="submission" date="2023-08" db="EMBL/GenBank/DDBJ databases">
        <authorList>
            <person name="Park J.-S."/>
        </authorList>
    </citation>
    <scope>NUCLEOTIDE SEQUENCE [LARGE SCALE GENOMIC DNA]</scope>
    <source>
        <strain evidence="8 9">2205SS18-9</strain>
    </source>
</reference>
<keyword evidence="4 7" id="KW-0812">Transmembrane</keyword>
<comment type="similarity">
    <text evidence="2">Belongs to the DoxX family.</text>
</comment>
<evidence type="ECO:0000256" key="1">
    <source>
        <dbReference type="ARBA" id="ARBA00004651"/>
    </source>
</evidence>
<evidence type="ECO:0000256" key="4">
    <source>
        <dbReference type="ARBA" id="ARBA00022692"/>
    </source>
</evidence>
<dbReference type="PANTHER" id="PTHR33452:SF10">
    <property type="entry name" value="OXIDOREDUCTASE MHQP-RELATED"/>
    <property type="match status" value="1"/>
</dbReference>
<comment type="caution">
    <text evidence="8">The sequence shown here is derived from an EMBL/GenBank/DDBJ whole genome shotgun (WGS) entry which is preliminary data.</text>
</comment>
<feature type="transmembrane region" description="Helical" evidence="7">
    <location>
        <begin position="69"/>
        <end position="92"/>
    </location>
</feature>
<evidence type="ECO:0000313" key="9">
    <source>
        <dbReference type="Proteomes" id="UP001231941"/>
    </source>
</evidence>
<dbReference type="RefSeq" id="WP_305993077.1">
    <property type="nucleotide sequence ID" value="NZ_JAVAMP010000009.1"/>
</dbReference>
<accession>A0ABT9J2D6</accession>
<keyword evidence="5 7" id="KW-1133">Transmembrane helix</keyword>
<evidence type="ECO:0000256" key="3">
    <source>
        <dbReference type="ARBA" id="ARBA00022475"/>
    </source>
</evidence>
<evidence type="ECO:0000256" key="2">
    <source>
        <dbReference type="ARBA" id="ARBA00006679"/>
    </source>
</evidence>
<dbReference type="InterPro" id="IPR051907">
    <property type="entry name" value="DoxX-like_oxidoreductase"/>
</dbReference>
<organism evidence="8 9">
    <name type="scientific">Chengkuizengella axinellae</name>
    <dbReference type="NCBI Taxonomy" id="3064388"/>
    <lineage>
        <taxon>Bacteria</taxon>
        <taxon>Bacillati</taxon>
        <taxon>Bacillota</taxon>
        <taxon>Bacilli</taxon>
        <taxon>Bacillales</taxon>
        <taxon>Paenibacillaceae</taxon>
        <taxon>Chengkuizengella</taxon>
    </lineage>
</organism>
<dbReference type="Pfam" id="PF07681">
    <property type="entry name" value="DoxX"/>
    <property type="match status" value="1"/>
</dbReference>
<keyword evidence="3" id="KW-1003">Cell membrane</keyword>
<evidence type="ECO:0000256" key="6">
    <source>
        <dbReference type="ARBA" id="ARBA00023136"/>
    </source>
</evidence>